<dbReference type="InterPro" id="IPR012983">
    <property type="entry name" value="PHR"/>
</dbReference>
<dbReference type="Pfam" id="PF08005">
    <property type="entry name" value="PHR"/>
    <property type="match status" value="1"/>
</dbReference>
<dbReference type="PANTHER" id="PTHR45774:SF4">
    <property type="entry name" value="AXUNDEAD, ISOFORM F"/>
    <property type="match status" value="1"/>
</dbReference>
<evidence type="ECO:0000313" key="5">
    <source>
        <dbReference type="Proteomes" id="UP001208570"/>
    </source>
</evidence>
<dbReference type="Proteomes" id="UP001208570">
    <property type="component" value="Unassembled WGS sequence"/>
</dbReference>
<dbReference type="InterPro" id="IPR011705">
    <property type="entry name" value="BACK"/>
</dbReference>
<dbReference type="PANTHER" id="PTHR45774">
    <property type="entry name" value="BTB/POZ DOMAIN-CONTAINING"/>
    <property type="match status" value="1"/>
</dbReference>
<dbReference type="Gene3D" id="2.60.120.820">
    <property type="entry name" value="PHR domain"/>
    <property type="match status" value="1"/>
</dbReference>
<dbReference type="Gene3D" id="1.25.40.420">
    <property type="match status" value="1"/>
</dbReference>
<gene>
    <name evidence="4" type="ORF">LSH36_384g00003</name>
</gene>
<dbReference type="Pfam" id="PF00651">
    <property type="entry name" value="BTB"/>
    <property type="match status" value="1"/>
</dbReference>
<dbReference type="SMART" id="SM00875">
    <property type="entry name" value="BACK"/>
    <property type="match status" value="1"/>
</dbReference>
<reference evidence="4" key="1">
    <citation type="journal article" date="2023" name="Mol. Biol. Evol.">
        <title>Third-Generation Sequencing Reveals the Adaptive Role of the Epigenome in Three Deep-Sea Polychaetes.</title>
        <authorList>
            <person name="Perez M."/>
            <person name="Aroh O."/>
            <person name="Sun Y."/>
            <person name="Lan Y."/>
            <person name="Juniper S.K."/>
            <person name="Young C.R."/>
            <person name="Angers B."/>
            <person name="Qian P.Y."/>
        </authorList>
    </citation>
    <scope>NUCLEOTIDE SEQUENCE</scope>
    <source>
        <strain evidence="4">P08H-3</strain>
    </source>
</reference>
<dbReference type="SUPFAM" id="SSF54695">
    <property type="entry name" value="POZ domain"/>
    <property type="match status" value="1"/>
</dbReference>
<dbReference type="GO" id="GO:0022008">
    <property type="term" value="P:neurogenesis"/>
    <property type="evidence" value="ECO:0007669"/>
    <property type="project" value="TreeGrafter"/>
</dbReference>
<evidence type="ECO:0000256" key="2">
    <source>
        <dbReference type="ARBA" id="ARBA00022490"/>
    </source>
</evidence>
<dbReference type="InterPro" id="IPR011333">
    <property type="entry name" value="SKP1/BTB/POZ_sf"/>
</dbReference>
<accession>A0AAD9JDC5</accession>
<dbReference type="AlphaFoldDB" id="A0AAD9JDC5"/>
<evidence type="ECO:0000256" key="1">
    <source>
        <dbReference type="ARBA" id="ARBA00004496"/>
    </source>
</evidence>
<protein>
    <recommendedName>
        <fullName evidence="3">BTB domain-containing protein</fullName>
    </recommendedName>
</protein>
<keyword evidence="5" id="KW-1185">Reference proteome</keyword>
<dbReference type="InterPro" id="IPR038648">
    <property type="entry name" value="PHR_sf"/>
</dbReference>
<dbReference type="EMBL" id="JAODUP010000384">
    <property type="protein sequence ID" value="KAK2150871.1"/>
    <property type="molecule type" value="Genomic_DNA"/>
</dbReference>
<keyword evidence="2" id="KW-0963">Cytoplasm</keyword>
<dbReference type="SMART" id="SM00225">
    <property type="entry name" value="BTB"/>
    <property type="match status" value="1"/>
</dbReference>
<comment type="subcellular location">
    <subcellularLocation>
        <location evidence="1">Cytoplasm</location>
    </subcellularLocation>
</comment>
<dbReference type="PROSITE" id="PS50097">
    <property type="entry name" value="BTB"/>
    <property type="match status" value="1"/>
</dbReference>
<sequence length="441" mass="50281">MYSYGLGAVNELLGRLHTSTPDSVEERGWQVGKPLTKCLEHILINEVLTDVTFNIKPSSTDKEDTKVSAHKLILCARSPVFEAMFAGGFVESNNEVVIVDADPEPFKEMLRYLYTDDIELKGSNVLQILYMARKYLLEELAAKCSHYLENSLQPNNVCDILKYSIQFGEEELTKKCVTLFESNASTILESEGFINISYEALLTILKHDLLDPTQEGSLIKAYISWAEARKKVENKEKTLRDILGDCIYEMRFFHLTPEIFADIVGSNTILTEREKNLFFLSGLTRKLTYGEQIHGLGFNTFSRCFRHEMQPGCNYNPIQQFQFVGEETISLTVTKPCSLLGVSVFSGHTGLKHDVDIELKEETDEDAVSRIQSTVTSQELGLIPFFFKEKVQLLPEKRYTLTAKPPSNRECYFLQSGNRCYTFMPPFSGNINFELRRYPAY</sequence>
<evidence type="ECO:0000313" key="4">
    <source>
        <dbReference type="EMBL" id="KAK2150871.1"/>
    </source>
</evidence>
<dbReference type="Pfam" id="PF07707">
    <property type="entry name" value="BACK"/>
    <property type="match status" value="1"/>
</dbReference>
<dbReference type="GO" id="GO:0005829">
    <property type="term" value="C:cytosol"/>
    <property type="evidence" value="ECO:0007669"/>
    <property type="project" value="TreeGrafter"/>
</dbReference>
<organism evidence="4 5">
    <name type="scientific">Paralvinella palmiformis</name>
    <dbReference type="NCBI Taxonomy" id="53620"/>
    <lineage>
        <taxon>Eukaryota</taxon>
        <taxon>Metazoa</taxon>
        <taxon>Spiralia</taxon>
        <taxon>Lophotrochozoa</taxon>
        <taxon>Annelida</taxon>
        <taxon>Polychaeta</taxon>
        <taxon>Sedentaria</taxon>
        <taxon>Canalipalpata</taxon>
        <taxon>Terebellida</taxon>
        <taxon>Terebelliformia</taxon>
        <taxon>Alvinellidae</taxon>
        <taxon>Paralvinella</taxon>
    </lineage>
</organism>
<evidence type="ECO:0000259" key="3">
    <source>
        <dbReference type="PROSITE" id="PS50097"/>
    </source>
</evidence>
<proteinExistence type="predicted"/>
<name>A0AAD9JDC5_9ANNE</name>
<dbReference type="InterPro" id="IPR000210">
    <property type="entry name" value="BTB/POZ_dom"/>
</dbReference>
<feature type="domain" description="BTB" evidence="3">
    <location>
        <begin position="49"/>
        <end position="122"/>
    </location>
</feature>
<dbReference type="Gene3D" id="3.30.710.10">
    <property type="entry name" value="Potassium Channel Kv1.1, Chain A"/>
    <property type="match status" value="1"/>
</dbReference>
<comment type="caution">
    <text evidence="4">The sequence shown here is derived from an EMBL/GenBank/DDBJ whole genome shotgun (WGS) entry which is preliminary data.</text>
</comment>